<keyword evidence="2" id="KW-1185">Reference proteome</keyword>
<evidence type="ECO:0000313" key="1">
    <source>
        <dbReference type="EMBL" id="CUS25036.1"/>
    </source>
</evidence>
<dbReference type="Proteomes" id="UP000236544">
    <property type="component" value="Unassembled WGS sequence"/>
</dbReference>
<name>A0A0P1KY61_9SACH</name>
<gene>
    <name evidence="1" type="ORF">LAQU0_S25e00452g</name>
</gene>
<sequence>MGKELALKELEFLEHFLRVNRNQQPVFNSFVLRKEQLRQCNFQLWSFRTLDKFTALYQLHDVLQDTKVSDLTLYALLEKLNLLFAKGPDFEESLVMDSKLLTIALIEVLIKICRIISCDSTDSKVRHSLRKSILLSIHVQFTREYALKLWEQIEDQD</sequence>
<protein>
    <submittedName>
        <fullName evidence="1">LAQU0S25e00452g1_1</fullName>
    </submittedName>
</protein>
<dbReference type="OrthoDB" id="4032406at2759"/>
<dbReference type="AlphaFoldDB" id="A0A0P1KY61"/>
<evidence type="ECO:0000313" key="2">
    <source>
        <dbReference type="Proteomes" id="UP000236544"/>
    </source>
</evidence>
<proteinExistence type="predicted"/>
<dbReference type="EMBL" id="LN890552">
    <property type="protein sequence ID" value="CUS25036.1"/>
    <property type="molecule type" value="Genomic_DNA"/>
</dbReference>
<organism evidence="1 2">
    <name type="scientific">Lachancea quebecensis</name>
    <dbReference type="NCBI Taxonomy" id="1654605"/>
    <lineage>
        <taxon>Eukaryota</taxon>
        <taxon>Fungi</taxon>
        <taxon>Dikarya</taxon>
        <taxon>Ascomycota</taxon>
        <taxon>Saccharomycotina</taxon>
        <taxon>Saccharomycetes</taxon>
        <taxon>Saccharomycetales</taxon>
        <taxon>Saccharomycetaceae</taxon>
        <taxon>Lachancea</taxon>
    </lineage>
</organism>
<reference evidence="2" key="1">
    <citation type="submission" date="2015-10" db="EMBL/GenBank/DDBJ databases">
        <authorList>
            <person name="Devillers H."/>
        </authorList>
    </citation>
    <scope>NUCLEOTIDE SEQUENCE [LARGE SCALE GENOMIC DNA]</scope>
</reference>
<accession>A0A0P1KY61</accession>